<sequence>MKRRKRKKEGIRCPEIVAPNAPDDFCIPELCCPDCLETPKFPSPTSCLPEAETEELEERIDAANELLLDLALSNERSEEGLMRAFEGLSGQWVELKIGEEPDEEEQAEEEQADEGVTSREIGEAGLNRSPRARKAASFPGNSNTLPQEEVTTSRSTGTLLLDEPDIAEKKPVRKGVKRKNKIYIRWQKAKKRKSNRGLQEQEPSQQETASDESVILMGRVEVVGKDFVMLKDDMKEFLIPFAQIRFIKLQNRFVHRPHEPELLDIDPCLRRSITFNFGETVASSPELIRIFFKLNLSIFLLLQLRKLVKIQLKDEVFVGIVDEVSEESVGLQMENGKLREIPFRSILFMTI</sequence>
<evidence type="ECO:0000256" key="1">
    <source>
        <dbReference type="SAM" id="MobiDB-lite"/>
    </source>
</evidence>
<dbReference type="RefSeq" id="WP_117323649.1">
    <property type="nucleotide sequence ID" value="NZ_QVTD01000012.1"/>
</dbReference>
<proteinExistence type="predicted"/>
<evidence type="ECO:0000313" key="2">
    <source>
        <dbReference type="EMBL" id="RFU61742.1"/>
    </source>
</evidence>
<dbReference type="Proteomes" id="UP000262939">
    <property type="component" value="Unassembled WGS sequence"/>
</dbReference>
<feature type="compositionally biased region" description="Acidic residues" evidence="1">
    <location>
        <begin position="100"/>
        <end position="113"/>
    </location>
</feature>
<feature type="compositionally biased region" description="Polar residues" evidence="1">
    <location>
        <begin position="139"/>
        <end position="157"/>
    </location>
</feature>
<reference evidence="2 3" key="1">
    <citation type="submission" date="2018-08" db="EMBL/GenBank/DDBJ databases">
        <title>Bacillus chawlae sp. nov., Bacillus glennii sp. nov., and Bacillus saganii sp. nov. Isolated from the Vehicle Assembly Building at Kennedy Space Center where the Viking Spacecraft were Assembled.</title>
        <authorList>
            <person name="Seuylemezian A."/>
            <person name="Vaishampayan P."/>
        </authorList>
    </citation>
    <scope>NUCLEOTIDE SEQUENCE [LARGE SCALE GENOMIC DNA]</scope>
    <source>
        <strain evidence="2 3">V44-8</strain>
    </source>
</reference>
<accession>A0A372L8H9</accession>
<dbReference type="AlphaFoldDB" id="A0A372L8H9"/>
<organism evidence="2 3">
    <name type="scientific">Peribacillus glennii</name>
    <dbReference type="NCBI Taxonomy" id="2303991"/>
    <lineage>
        <taxon>Bacteria</taxon>
        <taxon>Bacillati</taxon>
        <taxon>Bacillota</taxon>
        <taxon>Bacilli</taxon>
        <taxon>Bacillales</taxon>
        <taxon>Bacillaceae</taxon>
        <taxon>Peribacillus</taxon>
    </lineage>
</organism>
<evidence type="ECO:0000313" key="3">
    <source>
        <dbReference type="Proteomes" id="UP000262939"/>
    </source>
</evidence>
<comment type="caution">
    <text evidence="2">The sequence shown here is derived from an EMBL/GenBank/DDBJ whole genome shotgun (WGS) entry which is preliminary data.</text>
</comment>
<dbReference type="EMBL" id="QVTD01000012">
    <property type="protein sequence ID" value="RFU61742.1"/>
    <property type="molecule type" value="Genomic_DNA"/>
</dbReference>
<feature type="compositionally biased region" description="Polar residues" evidence="1">
    <location>
        <begin position="196"/>
        <end position="208"/>
    </location>
</feature>
<gene>
    <name evidence="2" type="ORF">D0466_16490</name>
</gene>
<protein>
    <submittedName>
        <fullName evidence="2">Uncharacterized protein</fullName>
    </submittedName>
</protein>
<keyword evidence="3" id="KW-1185">Reference proteome</keyword>
<name>A0A372L8H9_9BACI</name>
<dbReference type="OrthoDB" id="2664331at2"/>
<feature type="region of interest" description="Disordered" evidence="1">
    <location>
        <begin position="100"/>
        <end position="157"/>
    </location>
</feature>
<feature type="region of interest" description="Disordered" evidence="1">
    <location>
        <begin position="189"/>
        <end position="210"/>
    </location>
</feature>